<comment type="caution">
    <text evidence="1">The sequence shown here is derived from an EMBL/GenBank/DDBJ whole genome shotgun (WGS) entry which is preliminary data.</text>
</comment>
<proteinExistence type="predicted"/>
<evidence type="ECO:0000313" key="2">
    <source>
        <dbReference type="Proteomes" id="UP000237056"/>
    </source>
</evidence>
<reference evidence="1 2" key="1">
    <citation type="submission" date="2018-01" db="EMBL/GenBank/DDBJ databases">
        <title>Genomic Encyclopedia of Type Strains, Phase I: the one thousand microbial genomes (KMG-I) project.</title>
        <authorList>
            <person name="Goeker M."/>
        </authorList>
    </citation>
    <scope>NUCLEOTIDE SEQUENCE [LARGE SCALE GENOMIC DNA]</scope>
    <source>
        <strain evidence="1 2">DSM 17960</strain>
    </source>
</reference>
<dbReference type="EMBL" id="PQNY01000043">
    <property type="protein sequence ID" value="POS00618.1"/>
    <property type="molecule type" value="Genomic_DNA"/>
</dbReference>
<accession>A0A2S4N4F6</accession>
<sequence length="193" mass="21556">MIEKKINLLIVILLFSLKINAQENEFTRSSIKTGIGVGINDGIEESGLGFVYSVGYQKSFGKKEKFRINPNLLYGGFNSSGITDTREQFFRITSIGMNVNYDLVKYKSVSLLITSGGFLNYSRGLFGTGGENEIRNSRYFNQLYFGGTAGIGIRINSTKSRFAYEIKPLNVQIGNKGFVLGYIMFGMDIKIKK</sequence>
<dbReference type="OrthoDB" id="1354859at2"/>
<dbReference type="RefSeq" id="WP_103727165.1">
    <property type="nucleotide sequence ID" value="NZ_PQNY01000043.1"/>
</dbReference>
<keyword evidence="2" id="KW-1185">Reference proteome</keyword>
<gene>
    <name evidence="1" type="ORF">Q361_1433</name>
</gene>
<protein>
    <recommendedName>
        <fullName evidence="3">Outer membrane protein with beta-barrel domain</fullName>
    </recommendedName>
</protein>
<evidence type="ECO:0008006" key="3">
    <source>
        <dbReference type="Google" id="ProtNLM"/>
    </source>
</evidence>
<dbReference type="AlphaFoldDB" id="A0A2S4N4F6"/>
<dbReference type="Proteomes" id="UP000237056">
    <property type="component" value="Unassembled WGS sequence"/>
</dbReference>
<name>A0A2S4N4F6_9FLAO</name>
<organism evidence="1 2">
    <name type="scientific">Flavobacterium croceum DSM 17960</name>
    <dbReference type="NCBI Taxonomy" id="1121886"/>
    <lineage>
        <taxon>Bacteria</taxon>
        <taxon>Pseudomonadati</taxon>
        <taxon>Bacteroidota</taxon>
        <taxon>Flavobacteriia</taxon>
        <taxon>Flavobacteriales</taxon>
        <taxon>Flavobacteriaceae</taxon>
        <taxon>Flavobacterium</taxon>
    </lineage>
</organism>
<evidence type="ECO:0000313" key="1">
    <source>
        <dbReference type="EMBL" id="POS00618.1"/>
    </source>
</evidence>